<dbReference type="EMBL" id="JBHTLQ010000018">
    <property type="protein sequence ID" value="MFD1190921.1"/>
    <property type="molecule type" value="Genomic_DNA"/>
</dbReference>
<dbReference type="Gene3D" id="2.40.170.20">
    <property type="entry name" value="TonB-dependent receptor, beta-barrel domain"/>
    <property type="match status" value="1"/>
</dbReference>
<dbReference type="InterPro" id="IPR037066">
    <property type="entry name" value="Plug_dom_sf"/>
</dbReference>
<evidence type="ECO:0000256" key="9">
    <source>
        <dbReference type="RuleBase" id="RU003357"/>
    </source>
</evidence>
<evidence type="ECO:0000256" key="4">
    <source>
        <dbReference type="ARBA" id="ARBA00022692"/>
    </source>
</evidence>
<evidence type="ECO:0000256" key="2">
    <source>
        <dbReference type="ARBA" id="ARBA00022448"/>
    </source>
</evidence>
<evidence type="ECO:0000256" key="8">
    <source>
        <dbReference type="PROSITE-ProRule" id="PRU01360"/>
    </source>
</evidence>
<evidence type="ECO:0000256" key="3">
    <source>
        <dbReference type="ARBA" id="ARBA00022452"/>
    </source>
</evidence>
<evidence type="ECO:0000313" key="13">
    <source>
        <dbReference type="EMBL" id="MFD1190921.1"/>
    </source>
</evidence>
<keyword evidence="3 8" id="KW-1134">Transmembrane beta strand</keyword>
<accession>A0ABW3T3I4</accession>
<feature type="domain" description="TonB-dependent receptor plug" evidence="12">
    <location>
        <begin position="46"/>
        <end position="165"/>
    </location>
</feature>
<evidence type="ECO:0000256" key="1">
    <source>
        <dbReference type="ARBA" id="ARBA00004571"/>
    </source>
</evidence>
<feature type="signal peptide" evidence="10">
    <location>
        <begin position="1"/>
        <end position="25"/>
    </location>
</feature>
<keyword evidence="7 8" id="KW-0998">Cell outer membrane</keyword>
<feature type="domain" description="TonB-dependent receptor-like beta-barrel" evidence="11">
    <location>
        <begin position="405"/>
        <end position="956"/>
    </location>
</feature>
<keyword evidence="10" id="KW-0732">Signal</keyword>
<comment type="subcellular location">
    <subcellularLocation>
        <location evidence="1 8">Cell outer membrane</location>
        <topology evidence="1 8">Multi-pass membrane protein</topology>
    </subcellularLocation>
</comment>
<dbReference type="Gene3D" id="2.170.130.10">
    <property type="entry name" value="TonB-dependent receptor, plug domain"/>
    <property type="match status" value="1"/>
</dbReference>
<protein>
    <submittedName>
        <fullName evidence="13">TonB-dependent receptor plug domain-containing protein</fullName>
    </submittedName>
</protein>
<proteinExistence type="inferred from homology"/>
<keyword evidence="4 8" id="KW-0812">Transmembrane</keyword>
<dbReference type="InterPro" id="IPR036942">
    <property type="entry name" value="Beta-barrel_TonB_sf"/>
</dbReference>
<dbReference type="PROSITE" id="PS52016">
    <property type="entry name" value="TONB_DEPENDENT_REC_3"/>
    <property type="match status" value="1"/>
</dbReference>
<evidence type="ECO:0000259" key="12">
    <source>
        <dbReference type="Pfam" id="PF07715"/>
    </source>
</evidence>
<dbReference type="Pfam" id="PF07715">
    <property type="entry name" value="Plug"/>
    <property type="match status" value="1"/>
</dbReference>
<keyword evidence="13" id="KW-0675">Receptor</keyword>
<dbReference type="Pfam" id="PF00593">
    <property type="entry name" value="TonB_dep_Rec_b-barrel"/>
    <property type="match status" value="1"/>
</dbReference>
<evidence type="ECO:0000313" key="14">
    <source>
        <dbReference type="Proteomes" id="UP001597216"/>
    </source>
</evidence>
<evidence type="ECO:0000259" key="11">
    <source>
        <dbReference type="Pfam" id="PF00593"/>
    </source>
</evidence>
<feature type="chain" id="PRO_5046990872" evidence="10">
    <location>
        <begin position="26"/>
        <end position="990"/>
    </location>
</feature>
<dbReference type="PANTHER" id="PTHR47234:SF2">
    <property type="entry name" value="TONB-DEPENDENT RECEPTOR"/>
    <property type="match status" value="1"/>
</dbReference>
<keyword evidence="6 8" id="KW-0472">Membrane</keyword>
<keyword evidence="14" id="KW-1185">Reference proteome</keyword>
<evidence type="ECO:0000256" key="6">
    <source>
        <dbReference type="ARBA" id="ARBA00023136"/>
    </source>
</evidence>
<dbReference type="InterPro" id="IPR000531">
    <property type="entry name" value="Beta-barrel_TonB"/>
</dbReference>
<dbReference type="RefSeq" id="WP_377353488.1">
    <property type="nucleotide sequence ID" value="NZ_JBHTLQ010000018.1"/>
</dbReference>
<comment type="caution">
    <text evidence="13">The sequence shown here is derived from an EMBL/GenBank/DDBJ whole genome shotgun (WGS) entry which is preliminary data.</text>
</comment>
<evidence type="ECO:0000256" key="5">
    <source>
        <dbReference type="ARBA" id="ARBA00023077"/>
    </source>
</evidence>
<reference evidence="14" key="1">
    <citation type="journal article" date="2019" name="Int. J. Syst. Evol. Microbiol.">
        <title>The Global Catalogue of Microorganisms (GCM) 10K type strain sequencing project: providing services to taxonomists for standard genome sequencing and annotation.</title>
        <authorList>
            <consortium name="The Broad Institute Genomics Platform"/>
            <consortium name="The Broad Institute Genome Sequencing Center for Infectious Disease"/>
            <person name="Wu L."/>
            <person name="Ma J."/>
        </authorList>
    </citation>
    <scope>NUCLEOTIDE SEQUENCE [LARGE SCALE GENOMIC DNA]</scope>
    <source>
        <strain evidence="14">CCUG 55074</strain>
    </source>
</reference>
<evidence type="ECO:0000256" key="10">
    <source>
        <dbReference type="SAM" id="SignalP"/>
    </source>
</evidence>
<dbReference type="InterPro" id="IPR012910">
    <property type="entry name" value="Plug_dom"/>
</dbReference>
<evidence type="ECO:0000256" key="7">
    <source>
        <dbReference type="ARBA" id="ARBA00023237"/>
    </source>
</evidence>
<keyword evidence="5 9" id="KW-0798">TonB box</keyword>
<comment type="similarity">
    <text evidence="8 9">Belongs to the TonB-dependent receptor family.</text>
</comment>
<name>A0ABW3T3I4_9CAUL</name>
<keyword evidence="2 8" id="KW-0813">Transport</keyword>
<organism evidence="13 14">
    <name type="scientific">Phenylobacterium conjunctum</name>
    <dbReference type="NCBI Taxonomy" id="1298959"/>
    <lineage>
        <taxon>Bacteria</taxon>
        <taxon>Pseudomonadati</taxon>
        <taxon>Pseudomonadota</taxon>
        <taxon>Alphaproteobacteria</taxon>
        <taxon>Caulobacterales</taxon>
        <taxon>Caulobacteraceae</taxon>
        <taxon>Phenylobacterium</taxon>
    </lineage>
</organism>
<gene>
    <name evidence="13" type="ORF">ACFQ27_10055</name>
</gene>
<dbReference type="PANTHER" id="PTHR47234">
    <property type="match status" value="1"/>
</dbReference>
<dbReference type="Proteomes" id="UP001597216">
    <property type="component" value="Unassembled WGS sequence"/>
</dbReference>
<sequence length="990" mass="105227">MSKHKFLCGGSVLAVALALGGSAFAQGSTTVEEVVVTGSFIAGTPEDAALPVDVISQQDLEKQGAPTTLELLKTLSVSSGVLGDTNQFDPRAQGSEGSGSVNLRGLGAQRTLVLINGRRMSPNPFGQAGAGIVDTNIIPSAAIGRVEVLKDGAAATYGSDAIGGVVNFITRKNLEGLEVGASYTAIDGSDGDYTGSLLWGHSWDNGNILLSAGYQHRSKLEVTARDFANKSYFANPEGGWSAGNAVAPFAPITQNPATGGWIPVGGFQLDNGCARLGGVAVGGALPACNFHYTQYDNLIETENRYQLYGEINADLSDKTKLHVEAFYSETDVPDWNTSPSYLALQTSTAATNPSVGTLTPALLAGYFVPLSNPGLQAYITANPGAIPASATAVHFPGVRYRPFSFGGNPAFDNGPSEGTRHYKAYRVSGGLKGEFSNGIGWDVALTYGQEQGVRSGYDTIVSRFQMALRGFGSLNNDKDGCTAAETANFTTNAGNTAVGCYYFNPFSNAVAKNQITGETNSAFSSGLANNPELTRWFFQQSQTKATQRQFVVDAVLNGTLPIELKGGSVGWAAGVQARRNSYEADFDALGNQLVNPCVDTPFNGSTGCASKNGPLMFLGVSKPQDLDGDIYAVFTEFNAPFSDNFSVQLAARYEDYGRNGGTTFNPKLAAKWQVTDWLAFRGSTGTTFRGPPLTQLSNNSVTALSFIAGSFRAIDLFGNANLEPETATTYSAGAIFEVGNFKGSVDYWRFDFDNPIIAEPSASIVSKMFPGGAATNCGAAAYAGLQSRFTFQGACSTATIARVRTQYVNGPAIKTSGVDILADYRWNDVLGGDMRFGASATYTIEYKIDAFTVEGLVVENAFDAAGKLNYQLAATSLPQLKGSLFAEYTRGPHNLRWTMNYVDSYDDQRASILAPNPVTGVVNSNGAKVDKFITHELDYRVLLPWDTTLTASIDNVFDAEPPFARLDLNYDPFTASALGRTYKIGVKKSF</sequence>
<dbReference type="SUPFAM" id="SSF56935">
    <property type="entry name" value="Porins"/>
    <property type="match status" value="1"/>
</dbReference>
<dbReference type="InterPro" id="IPR039426">
    <property type="entry name" value="TonB-dep_rcpt-like"/>
</dbReference>